<dbReference type="Pfam" id="PF00096">
    <property type="entry name" value="zf-C2H2"/>
    <property type="match status" value="2"/>
</dbReference>
<evidence type="ECO:0000256" key="8">
    <source>
        <dbReference type="ARBA" id="ARBA00023125"/>
    </source>
</evidence>
<dbReference type="InterPro" id="IPR051574">
    <property type="entry name" value="ZnF_E-box_Homeobox"/>
</dbReference>
<evidence type="ECO:0000256" key="5">
    <source>
        <dbReference type="ARBA" id="ARBA00022771"/>
    </source>
</evidence>
<evidence type="ECO:0000313" key="15">
    <source>
        <dbReference type="EMBL" id="CAD5218804.1"/>
    </source>
</evidence>
<dbReference type="Gene3D" id="3.30.160.60">
    <property type="entry name" value="Classic Zinc Finger"/>
    <property type="match status" value="5"/>
</dbReference>
<dbReference type="GO" id="GO:0022603">
    <property type="term" value="P:regulation of anatomical structure morphogenesis"/>
    <property type="evidence" value="ECO:0007669"/>
    <property type="project" value="UniProtKB-ARBA"/>
</dbReference>
<keyword evidence="3" id="KW-0479">Metal-binding</keyword>
<dbReference type="Proteomes" id="UP000783686">
    <property type="component" value="Unassembled WGS sequence"/>
</dbReference>
<dbReference type="SMART" id="SM00355">
    <property type="entry name" value="ZnF_C2H2"/>
    <property type="match status" value="5"/>
</dbReference>
<dbReference type="InterPro" id="IPR036236">
    <property type="entry name" value="Znf_C2H2_sf"/>
</dbReference>
<evidence type="ECO:0000256" key="10">
    <source>
        <dbReference type="ARBA" id="ARBA00023163"/>
    </source>
</evidence>
<accession>A0A811KQN1</accession>
<dbReference type="GO" id="GO:2000026">
    <property type="term" value="P:regulation of multicellular organismal development"/>
    <property type="evidence" value="ECO:0007669"/>
    <property type="project" value="UniProtKB-ARBA"/>
</dbReference>
<feature type="compositionally biased region" description="Acidic residues" evidence="13">
    <location>
        <begin position="224"/>
        <end position="235"/>
    </location>
</feature>
<keyword evidence="6" id="KW-0862">Zinc</keyword>
<comment type="similarity">
    <text evidence="2">Belongs to the krueppel C2H2-type zinc-finger protein family.</text>
</comment>
<keyword evidence="16" id="KW-1185">Reference proteome</keyword>
<dbReference type="OrthoDB" id="427030at2759"/>
<dbReference type="FunFam" id="3.30.160.60:FF:001465">
    <property type="entry name" value="Zinc finger protein 560"/>
    <property type="match status" value="1"/>
</dbReference>
<sequence length="527" mass="58925">MSFEEVISSLKTEMLEPVLTQPVQAQPERKFKCSQCPKSFKYRHHLQEHNRIHTGEKPFQCKFCMKRFSHSGSYSSHMSSKKCTLQHQQQQQVQKGQPPSVMNSLSDQINFYRMLCSYRGYPMMPFGIQPSVNPYAALLQSAASLAAMNAKEGKESEENKKVDAMNTFAQQIADKSENIKSNSATETLLALFKSVGDKCEKMEEDATNGGSESSASEIRSASEEPMESISSDEIESNGNKVDDKAMKLWPNSSMSSKASRLSAISERLSRNALKTASSEVKVKDEDQMTEVTSDTPLDLSIRSQSPLSSAEQSPEGLWNFVKKECESITEKLQKANGLYNIDNISSASPNGTEVTCAETVSSETPSIKSEGSGIWPSASLFLSQYSLLGNGFSDWQTVLEQNDAGRTSQSPSNASTKANVKLDSEGIYTCDQCDKTFSKQSSAKRHAYEHSGQRPYKCDMCPKAFKHKHHKAEHLRLHTGEKPFQCDKCLKRFSHSGSYSQHMNHRYSYCKPYRQPEVKVENRELGL</sequence>
<keyword evidence="11" id="KW-0539">Nucleus</keyword>
<feature type="domain" description="C2H2-type" evidence="14">
    <location>
        <begin position="31"/>
        <end position="58"/>
    </location>
</feature>
<dbReference type="PANTHER" id="PTHR24391:SF27">
    <property type="entry name" value="ZINC FINGER PROTEIN 1"/>
    <property type="match status" value="1"/>
</dbReference>
<evidence type="ECO:0000256" key="3">
    <source>
        <dbReference type="ARBA" id="ARBA00022723"/>
    </source>
</evidence>
<dbReference type="FunFam" id="3.30.160.60:FF:000013">
    <property type="entry name" value="Putative zinc finger E-box-binding homeobox 2"/>
    <property type="match status" value="2"/>
</dbReference>
<dbReference type="Proteomes" id="UP000614601">
    <property type="component" value="Unassembled WGS sequence"/>
</dbReference>
<keyword evidence="10" id="KW-0804">Transcription</keyword>
<dbReference type="InterPro" id="IPR013087">
    <property type="entry name" value="Znf_C2H2_type"/>
</dbReference>
<keyword evidence="7" id="KW-0805">Transcription regulation</keyword>
<feature type="domain" description="C2H2-type" evidence="14">
    <location>
        <begin position="428"/>
        <end position="455"/>
    </location>
</feature>
<dbReference type="GO" id="GO:0000981">
    <property type="term" value="F:DNA-binding transcription factor activity, RNA polymerase II-specific"/>
    <property type="evidence" value="ECO:0007669"/>
    <property type="project" value="TreeGrafter"/>
</dbReference>
<evidence type="ECO:0000256" key="13">
    <source>
        <dbReference type="SAM" id="MobiDB-lite"/>
    </source>
</evidence>
<feature type="domain" description="C2H2-type" evidence="14">
    <location>
        <begin position="59"/>
        <end position="92"/>
    </location>
</feature>
<dbReference type="EMBL" id="CAJFDH010000004">
    <property type="protein sequence ID" value="CAD5218804.1"/>
    <property type="molecule type" value="Genomic_DNA"/>
</dbReference>
<name>A0A811KQN1_9BILA</name>
<dbReference type="AlphaFoldDB" id="A0A811KQN1"/>
<feature type="region of interest" description="Disordered" evidence="13">
    <location>
        <begin position="201"/>
        <end position="240"/>
    </location>
</feature>
<protein>
    <recommendedName>
        <fullName evidence="14">C2H2-type domain-containing protein</fullName>
    </recommendedName>
</protein>
<evidence type="ECO:0000313" key="16">
    <source>
        <dbReference type="Proteomes" id="UP000614601"/>
    </source>
</evidence>
<comment type="caution">
    <text evidence="15">The sequence shown here is derived from an EMBL/GenBank/DDBJ whole genome shotgun (WGS) entry which is preliminary data.</text>
</comment>
<dbReference type="GO" id="GO:0008270">
    <property type="term" value="F:zinc ion binding"/>
    <property type="evidence" value="ECO:0007669"/>
    <property type="project" value="UniProtKB-KW"/>
</dbReference>
<keyword evidence="9" id="KW-0371">Homeobox</keyword>
<dbReference type="EMBL" id="CAJFCW020000004">
    <property type="protein sequence ID" value="CAG9111782.1"/>
    <property type="molecule type" value="Genomic_DNA"/>
</dbReference>
<feature type="region of interest" description="Disordered" evidence="13">
    <location>
        <begin position="274"/>
        <end position="293"/>
    </location>
</feature>
<dbReference type="PROSITE" id="PS00028">
    <property type="entry name" value="ZINC_FINGER_C2H2_1"/>
    <property type="match status" value="3"/>
</dbReference>
<evidence type="ECO:0000256" key="4">
    <source>
        <dbReference type="ARBA" id="ARBA00022737"/>
    </source>
</evidence>
<evidence type="ECO:0000259" key="14">
    <source>
        <dbReference type="PROSITE" id="PS50157"/>
    </source>
</evidence>
<dbReference type="PANTHER" id="PTHR24391">
    <property type="entry name" value="HISTONE H4 TRANSCRIPTION FACTOR-RELATED"/>
    <property type="match status" value="1"/>
</dbReference>
<organism evidence="15 16">
    <name type="scientific">Bursaphelenchus okinawaensis</name>
    <dbReference type="NCBI Taxonomy" id="465554"/>
    <lineage>
        <taxon>Eukaryota</taxon>
        <taxon>Metazoa</taxon>
        <taxon>Ecdysozoa</taxon>
        <taxon>Nematoda</taxon>
        <taxon>Chromadorea</taxon>
        <taxon>Rhabditida</taxon>
        <taxon>Tylenchina</taxon>
        <taxon>Tylenchomorpha</taxon>
        <taxon>Aphelenchoidea</taxon>
        <taxon>Aphelenchoididae</taxon>
        <taxon>Bursaphelenchus</taxon>
    </lineage>
</organism>
<evidence type="ECO:0000256" key="11">
    <source>
        <dbReference type="ARBA" id="ARBA00023242"/>
    </source>
</evidence>
<dbReference type="FunFam" id="3.30.160.60:FF:001370">
    <property type="entry name" value="Zinc finger protein"/>
    <property type="match status" value="1"/>
</dbReference>
<dbReference type="GO" id="GO:0000978">
    <property type="term" value="F:RNA polymerase II cis-regulatory region sequence-specific DNA binding"/>
    <property type="evidence" value="ECO:0007669"/>
    <property type="project" value="TreeGrafter"/>
</dbReference>
<dbReference type="PROSITE" id="PS50157">
    <property type="entry name" value="ZINC_FINGER_C2H2_2"/>
    <property type="match status" value="5"/>
</dbReference>
<dbReference type="GO" id="GO:0000122">
    <property type="term" value="P:negative regulation of transcription by RNA polymerase II"/>
    <property type="evidence" value="ECO:0007669"/>
    <property type="project" value="UniProtKB-ARBA"/>
</dbReference>
<dbReference type="GO" id="GO:0005634">
    <property type="term" value="C:nucleus"/>
    <property type="evidence" value="ECO:0007669"/>
    <property type="project" value="UniProtKB-SubCell"/>
</dbReference>
<dbReference type="FunFam" id="3.30.160.60:FF:000744">
    <property type="entry name" value="zinc finger E-box-binding homeobox 1"/>
    <property type="match status" value="1"/>
</dbReference>
<keyword evidence="5 12" id="KW-0863">Zinc-finger</keyword>
<keyword evidence="8" id="KW-0238">DNA-binding</keyword>
<proteinExistence type="inferred from homology"/>
<evidence type="ECO:0000256" key="9">
    <source>
        <dbReference type="ARBA" id="ARBA00023155"/>
    </source>
</evidence>
<dbReference type="SUPFAM" id="SSF57667">
    <property type="entry name" value="beta-beta-alpha zinc fingers"/>
    <property type="match status" value="3"/>
</dbReference>
<feature type="domain" description="C2H2-type" evidence="14">
    <location>
        <begin position="484"/>
        <end position="512"/>
    </location>
</feature>
<evidence type="ECO:0000256" key="2">
    <source>
        <dbReference type="ARBA" id="ARBA00006991"/>
    </source>
</evidence>
<gene>
    <name evidence="15" type="ORF">BOKJ2_LOCUS8014</name>
</gene>
<comment type="subcellular location">
    <subcellularLocation>
        <location evidence="1">Nucleus</location>
    </subcellularLocation>
</comment>
<feature type="domain" description="C2H2-type" evidence="14">
    <location>
        <begin position="456"/>
        <end position="483"/>
    </location>
</feature>
<evidence type="ECO:0000256" key="7">
    <source>
        <dbReference type="ARBA" id="ARBA00023015"/>
    </source>
</evidence>
<evidence type="ECO:0000256" key="6">
    <source>
        <dbReference type="ARBA" id="ARBA00022833"/>
    </source>
</evidence>
<evidence type="ECO:0000256" key="12">
    <source>
        <dbReference type="PROSITE-ProRule" id="PRU00042"/>
    </source>
</evidence>
<keyword evidence="4" id="KW-0677">Repeat</keyword>
<evidence type="ECO:0000256" key="1">
    <source>
        <dbReference type="ARBA" id="ARBA00004123"/>
    </source>
</evidence>
<reference evidence="15" key="1">
    <citation type="submission" date="2020-09" db="EMBL/GenBank/DDBJ databases">
        <authorList>
            <person name="Kikuchi T."/>
        </authorList>
    </citation>
    <scope>NUCLEOTIDE SEQUENCE</scope>
    <source>
        <strain evidence="15">SH1</strain>
    </source>
</reference>